<keyword evidence="1" id="KW-0143">Chaperone</keyword>
<feature type="domain" description="Tim10-like" evidence="3">
    <location>
        <begin position="52"/>
        <end position="114"/>
    </location>
</feature>
<protein>
    <recommendedName>
        <fullName evidence="1">Mitochondrial import inner membrane translocase subunit</fullName>
    </recommendedName>
</protein>
<evidence type="ECO:0000256" key="1">
    <source>
        <dbReference type="RuleBase" id="RU367043"/>
    </source>
</evidence>
<evidence type="ECO:0000256" key="2">
    <source>
        <dbReference type="SAM" id="MobiDB-lite"/>
    </source>
</evidence>
<comment type="domain">
    <text evidence="1">The twin CX3C motif contains 4 conserved Cys residues that form 2 disulfide bonds in the mitochondrial intermembrane space.</text>
</comment>
<gene>
    <name evidence="4" type="ORF">CTEN210_08532</name>
</gene>
<comment type="similarity">
    <text evidence="1">Belongs to the small Tim family.</text>
</comment>
<dbReference type="EMBL" id="BLLK01000045">
    <property type="protein sequence ID" value="GFH52056.1"/>
    <property type="molecule type" value="Genomic_DNA"/>
</dbReference>
<sequence>MPFWSRGSNGESPAAKDFSDGSADFGETVELSAPSGGAMSASGGGGMAEMQQFAAAIQQQALVQATITNLADKAFEACITKPSDSLSGREAACVQAVTMKWLDTNQFLVKRMEKKMSAGQSSETSF</sequence>
<comment type="subunit">
    <text evidence="1">Heterohexamer.</text>
</comment>
<feature type="region of interest" description="Disordered" evidence="2">
    <location>
        <begin position="1"/>
        <end position="45"/>
    </location>
</feature>
<evidence type="ECO:0000313" key="5">
    <source>
        <dbReference type="Proteomes" id="UP001054902"/>
    </source>
</evidence>
<dbReference type="InterPro" id="IPR004217">
    <property type="entry name" value="Tim10-like"/>
</dbReference>
<keyword evidence="1" id="KW-0496">Mitochondrion</keyword>
<dbReference type="Proteomes" id="UP001054902">
    <property type="component" value="Unassembled WGS sequence"/>
</dbReference>
<dbReference type="GO" id="GO:0015031">
    <property type="term" value="P:protein transport"/>
    <property type="evidence" value="ECO:0007669"/>
    <property type="project" value="UniProtKB-KW"/>
</dbReference>
<keyword evidence="5" id="KW-1185">Reference proteome</keyword>
<name>A0AAD3CVR3_9STRA</name>
<evidence type="ECO:0000313" key="4">
    <source>
        <dbReference type="EMBL" id="GFH52056.1"/>
    </source>
</evidence>
<keyword evidence="1" id="KW-0813">Transport</keyword>
<keyword evidence="1" id="KW-0999">Mitochondrion inner membrane</keyword>
<comment type="function">
    <text evidence="1">Mitochondrial intermembrane chaperone that participates in the import and insertion of some multi-pass transmembrane proteins into the mitochondrial inner membrane. Also required for the transfer of beta-barrel precursors from the TOM complex to the sorting and assembly machinery (SAM complex) of the outer membrane. Acts as a chaperone-like protein that protects the hydrophobic precursors from aggregation and guide them through the mitochondrial intermembrane space.</text>
</comment>
<reference evidence="4 5" key="1">
    <citation type="journal article" date="2021" name="Sci. Rep.">
        <title>The genome of the diatom Chaetoceros tenuissimus carries an ancient integrated fragment of an extant virus.</title>
        <authorList>
            <person name="Hongo Y."/>
            <person name="Kimura K."/>
            <person name="Takaki Y."/>
            <person name="Yoshida Y."/>
            <person name="Baba S."/>
            <person name="Kobayashi G."/>
            <person name="Nagasaki K."/>
            <person name="Hano T."/>
            <person name="Tomaru Y."/>
        </authorList>
    </citation>
    <scope>NUCLEOTIDE SEQUENCE [LARGE SCALE GENOMIC DNA]</scope>
    <source>
        <strain evidence="4 5">NIES-3715</strain>
    </source>
</reference>
<dbReference type="AlphaFoldDB" id="A0AAD3CVR3"/>
<dbReference type="GO" id="GO:0005743">
    <property type="term" value="C:mitochondrial inner membrane"/>
    <property type="evidence" value="ECO:0007669"/>
    <property type="project" value="UniProtKB-SubCell"/>
</dbReference>
<keyword evidence="1" id="KW-0811">Translocation</keyword>
<feature type="compositionally biased region" description="Polar residues" evidence="2">
    <location>
        <begin position="1"/>
        <end position="11"/>
    </location>
</feature>
<comment type="subcellular location">
    <subcellularLocation>
        <location evidence="1">Mitochondrion inner membrane</location>
        <topology evidence="1">Peripheral membrane protein</topology>
        <orientation evidence="1">Intermembrane side</orientation>
    </subcellularLocation>
</comment>
<comment type="caution">
    <text evidence="4">The sequence shown here is derived from an EMBL/GenBank/DDBJ whole genome shotgun (WGS) entry which is preliminary data.</text>
</comment>
<dbReference type="InterPro" id="IPR035427">
    <property type="entry name" value="Tim10-like_dom_sf"/>
</dbReference>
<accession>A0AAD3CVR3</accession>
<proteinExistence type="inferred from homology"/>
<evidence type="ECO:0000259" key="3">
    <source>
        <dbReference type="Pfam" id="PF02953"/>
    </source>
</evidence>
<keyword evidence="1" id="KW-0653">Protein transport</keyword>
<dbReference type="SUPFAM" id="SSF144122">
    <property type="entry name" value="Tim10-like"/>
    <property type="match status" value="1"/>
</dbReference>
<keyword evidence="1" id="KW-1015">Disulfide bond</keyword>
<keyword evidence="1" id="KW-0472">Membrane</keyword>
<dbReference type="Pfam" id="PF02953">
    <property type="entry name" value="zf-Tim10_DDP"/>
    <property type="match status" value="1"/>
</dbReference>
<feature type="compositionally biased region" description="Low complexity" evidence="2">
    <location>
        <begin position="32"/>
        <end position="41"/>
    </location>
</feature>
<organism evidence="4 5">
    <name type="scientific">Chaetoceros tenuissimus</name>
    <dbReference type="NCBI Taxonomy" id="426638"/>
    <lineage>
        <taxon>Eukaryota</taxon>
        <taxon>Sar</taxon>
        <taxon>Stramenopiles</taxon>
        <taxon>Ochrophyta</taxon>
        <taxon>Bacillariophyta</taxon>
        <taxon>Coscinodiscophyceae</taxon>
        <taxon>Chaetocerotophycidae</taxon>
        <taxon>Chaetocerotales</taxon>
        <taxon>Chaetocerotaceae</taxon>
        <taxon>Chaetoceros</taxon>
    </lineage>
</organism>
<dbReference type="Gene3D" id="1.10.287.810">
    <property type="entry name" value="Mitochondrial import inner membrane translocase subunit tim13 like domains"/>
    <property type="match status" value="1"/>
</dbReference>